<evidence type="ECO:0000313" key="7">
    <source>
        <dbReference type="Proteomes" id="UP000594468"/>
    </source>
</evidence>
<dbReference type="Gene3D" id="3.10.105.10">
    <property type="entry name" value="Dipeptide-binding Protein, Domain 3"/>
    <property type="match status" value="1"/>
</dbReference>
<dbReference type="GO" id="GO:0042597">
    <property type="term" value="C:periplasmic space"/>
    <property type="evidence" value="ECO:0007669"/>
    <property type="project" value="UniProtKB-ARBA"/>
</dbReference>
<keyword evidence="7" id="KW-1185">Reference proteome</keyword>
<dbReference type="KEGG" id="pmet:G4Y79_02550"/>
<proteinExistence type="inferred from homology"/>
<gene>
    <name evidence="6" type="ORF">G4Y79_02550</name>
</gene>
<evidence type="ECO:0000259" key="5">
    <source>
        <dbReference type="Pfam" id="PF00496"/>
    </source>
</evidence>
<dbReference type="PIRSF" id="PIRSF002741">
    <property type="entry name" value="MppA"/>
    <property type="match status" value="1"/>
</dbReference>
<dbReference type="Gene3D" id="3.90.76.10">
    <property type="entry name" value="Dipeptide-binding Protein, Domain 1"/>
    <property type="match status" value="1"/>
</dbReference>
<dbReference type="Proteomes" id="UP000594468">
    <property type="component" value="Chromosome"/>
</dbReference>
<dbReference type="PANTHER" id="PTHR30290:SF9">
    <property type="entry name" value="OLIGOPEPTIDE-BINDING PROTEIN APPA"/>
    <property type="match status" value="1"/>
</dbReference>
<dbReference type="GO" id="GO:0043190">
    <property type="term" value="C:ATP-binding cassette (ABC) transporter complex"/>
    <property type="evidence" value="ECO:0007669"/>
    <property type="project" value="InterPro"/>
</dbReference>
<feature type="domain" description="Solute-binding protein family 5" evidence="5">
    <location>
        <begin position="75"/>
        <end position="450"/>
    </location>
</feature>
<reference evidence="6 7" key="1">
    <citation type="submission" date="2020-02" db="EMBL/GenBank/DDBJ databases">
        <authorList>
            <person name="Zheng R.K."/>
            <person name="Sun C.M."/>
        </authorList>
    </citation>
    <scope>NUCLEOTIDE SEQUENCE [LARGE SCALE GENOMIC DNA]</scope>
    <source>
        <strain evidence="7">rifampicinis</strain>
    </source>
</reference>
<keyword evidence="3 4" id="KW-0732">Signal</keyword>
<dbReference type="Pfam" id="PF00496">
    <property type="entry name" value="SBP_bac_5"/>
    <property type="match status" value="1"/>
</dbReference>
<organism evidence="6 7">
    <name type="scientific">Phototrophicus methaneseepsis</name>
    <dbReference type="NCBI Taxonomy" id="2710758"/>
    <lineage>
        <taxon>Bacteria</taxon>
        <taxon>Bacillati</taxon>
        <taxon>Chloroflexota</taxon>
        <taxon>Candidatus Thermofontia</taxon>
        <taxon>Phototrophicales</taxon>
        <taxon>Phototrophicaceae</taxon>
        <taxon>Phototrophicus</taxon>
    </lineage>
</organism>
<dbReference type="AlphaFoldDB" id="A0A7S8EA95"/>
<sequence>MKRTKATVCVLLVLTFLMSAFGTFSTLAQEDTEFSFGISNNVDTLDPNVTTYSSVGVIMTQVFDPLVLQNPLGTFYPGLATSWEINDDSTEYVFTLKEGVTFHDGTPFNAEAVKFTFDRIADPDTASQLAISLLGPYESSTVVDEYTLQVNFSSPYAPFLNSLSTPYLAPTSPTAVEELGDEYGLSMVVGTGPFKLESYTPDSEVVLTRNEDYTWGAEDVYGMTGPANFSTVRFVIIQEPATRLAALESGEVDFIDDVPELDVARLTEDPNITIEQIEQPGHGYSLMMNFEQAPTDELAVRQAIAMAIDKQSLIDVVFNGFGTPGCSALTKVMFGYDAATCDYLPYDPDQSMAILEEAGWVDTDGDGIRERDGEPLAIQHWYRADSPLNNSLATFLQADLAAVGIDMQLNGASQSGYFDAVRAGEHNTQGWWDTWTDPDGLRVLFHSSNADGGTNRNRYRSEEMDALLDEAAGISDPAARAEVYAEIQKLAADDAVMVYLNDPYLLYGYASNLEGITFLAGGNLPAFYAASFAAE</sequence>
<dbReference type="InterPro" id="IPR030678">
    <property type="entry name" value="Peptide/Ni-bd"/>
</dbReference>
<name>A0A7S8EA95_9CHLR</name>
<evidence type="ECO:0000256" key="2">
    <source>
        <dbReference type="ARBA" id="ARBA00022448"/>
    </source>
</evidence>
<evidence type="ECO:0000313" key="6">
    <source>
        <dbReference type="EMBL" id="QPC83275.1"/>
    </source>
</evidence>
<evidence type="ECO:0000256" key="4">
    <source>
        <dbReference type="SAM" id="SignalP"/>
    </source>
</evidence>
<dbReference type="GO" id="GO:1904680">
    <property type="term" value="F:peptide transmembrane transporter activity"/>
    <property type="evidence" value="ECO:0007669"/>
    <property type="project" value="TreeGrafter"/>
</dbReference>
<dbReference type="GO" id="GO:0015833">
    <property type="term" value="P:peptide transport"/>
    <property type="evidence" value="ECO:0007669"/>
    <property type="project" value="TreeGrafter"/>
</dbReference>
<dbReference type="SUPFAM" id="SSF53850">
    <property type="entry name" value="Periplasmic binding protein-like II"/>
    <property type="match status" value="1"/>
</dbReference>
<dbReference type="RefSeq" id="WP_195171342.1">
    <property type="nucleotide sequence ID" value="NZ_CP062983.1"/>
</dbReference>
<evidence type="ECO:0000256" key="3">
    <source>
        <dbReference type="ARBA" id="ARBA00022729"/>
    </source>
</evidence>
<keyword evidence="2" id="KW-0813">Transport</keyword>
<evidence type="ECO:0000256" key="1">
    <source>
        <dbReference type="ARBA" id="ARBA00005695"/>
    </source>
</evidence>
<dbReference type="CDD" id="cd08492">
    <property type="entry name" value="PBP2_NikA_DppA_OppA_like_15"/>
    <property type="match status" value="1"/>
</dbReference>
<dbReference type="PANTHER" id="PTHR30290">
    <property type="entry name" value="PERIPLASMIC BINDING COMPONENT OF ABC TRANSPORTER"/>
    <property type="match status" value="1"/>
</dbReference>
<accession>A0A7S8EA95</accession>
<protein>
    <submittedName>
        <fullName evidence="6">ABC transporter substrate-binding protein</fullName>
    </submittedName>
</protein>
<dbReference type="Gene3D" id="3.40.190.10">
    <property type="entry name" value="Periplasmic binding protein-like II"/>
    <property type="match status" value="1"/>
</dbReference>
<dbReference type="EMBL" id="CP062983">
    <property type="protein sequence ID" value="QPC83275.1"/>
    <property type="molecule type" value="Genomic_DNA"/>
</dbReference>
<dbReference type="InterPro" id="IPR039424">
    <property type="entry name" value="SBP_5"/>
</dbReference>
<feature type="chain" id="PRO_5032657034" evidence="4">
    <location>
        <begin position="29"/>
        <end position="535"/>
    </location>
</feature>
<feature type="signal peptide" evidence="4">
    <location>
        <begin position="1"/>
        <end position="28"/>
    </location>
</feature>
<dbReference type="InterPro" id="IPR000914">
    <property type="entry name" value="SBP_5_dom"/>
</dbReference>
<comment type="similarity">
    <text evidence="1">Belongs to the bacterial solute-binding protein 5 family.</text>
</comment>